<reference evidence="2" key="1">
    <citation type="submission" date="2016-10" db="EMBL/GenBank/DDBJ databases">
        <authorList>
            <person name="Varghese N."/>
            <person name="Submissions S."/>
        </authorList>
    </citation>
    <scope>NUCLEOTIDE SEQUENCE [LARGE SCALE GENOMIC DNA]</scope>
    <source>
        <strain evidence="2">BS3775</strain>
    </source>
</reference>
<name>A0A1H1II39_9PSED</name>
<dbReference type="Proteomes" id="UP000199570">
    <property type="component" value="Unassembled WGS sequence"/>
</dbReference>
<proteinExistence type="predicted"/>
<accession>A0A1H1II39</accession>
<dbReference type="RefSeq" id="WP_090326778.1">
    <property type="nucleotide sequence ID" value="NZ_FNKJ01000003.1"/>
</dbReference>
<evidence type="ECO:0000313" key="1">
    <source>
        <dbReference type="EMBL" id="SDR37425.1"/>
    </source>
</evidence>
<gene>
    <name evidence="1" type="ORF">SAMN04490195_5455</name>
</gene>
<keyword evidence="2" id="KW-1185">Reference proteome</keyword>
<protein>
    <submittedName>
        <fullName evidence="1">Uncharacterized protein</fullName>
    </submittedName>
</protein>
<evidence type="ECO:0000313" key="2">
    <source>
        <dbReference type="Proteomes" id="UP000199570"/>
    </source>
</evidence>
<sequence>MSIKTKDWTAQIDRMPGANSFRTYGTVTVAHTGITPKLELSPIQDKSFDLRLNLKLETSNQISLQVETDKHVEYKVPGDSYVTGVSIFHDGKLIHHIDKVLITH</sequence>
<dbReference type="AlphaFoldDB" id="A0A1H1II39"/>
<organism evidence="1 2">
    <name type="scientific">Pseudomonas moorei</name>
    <dbReference type="NCBI Taxonomy" id="395599"/>
    <lineage>
        <taxon>Bacteria</taxon>
        <taxon>Pseudomonadati</taxon>
        <taxon>Pseudomonadota</taxon>
        <taxon>Gammaproteobacteria</taxon>
        <taxon>Pseudomonadales</taxon>
        <taxon>Pseudomonadaceae</taxon>
        <taxon>Pseudomonas</taxon>
    </lineage>
</organism>
<dbReference type="EMBL" id="FNKJ01000003">
    <property type="protein sequence ID" value="SDR37425.1"/>
    <property type="molecule type" value="Genomic_DNA"/>
</dbReference>
<dbReference type="OrthoDB" id="6896393at2"/>